<comment type="caution">
    <text evidence="1">The sequence shown here is derived from an EMBL/GenBank/DDBJ whole genome shotgun (WGS) entry which is preliminary data.</text>
</comment>
<accession>A0ABU1IYG7</accession>
<gene>
    <name evidence="1" type="ORF">JOC58_002197</name>
</gene>
<dbReference type="RefSeq" id="WP_188776190.1">
    <property type="nucleotide sequence ID" value="NZ_BMMB01000006.1"/>
</dbReference>
<evidence type="ECO:0000313" key="1">
    <source>
        <dbReference type="EMBL" id="MDR6244304.1"/>
    </source>
</evidence>
<reference evidence="1 2" key="1">
    <citation type="submission" date="2023-07" db="EMBL/GenBank/DDBJ databases">
        <title>Genomic Encyclopedia of Type Strains, Phase IV (KMG-IV): sequencing the most valuable type-strain genomes for metagenomic binning, comparative biology and taxonomic classification.</title>
        <authorList>
            <person name="Goeker M."/>
        </authorList>
    </citation>
    <scope>NUCLEOTIDE SEQUENCE [LARGE SCALE GENOMIC DNA]</scope>
    <source>
        <strain evidence="1 2">DSM 22170</strain>
    </source>
</reference>
<proteinExistence type="predicted"/>
<dbReference type="EMBL" id="JAVDQH010000007">
    <property type="protein sequence ID" value="MDR6244304.1"/>
    <property type="molecule type" value="Genomic_DNA"/>
</dbReference>
<organism evidence="1 2">
    <name type="scientific">Paenibacillus hunanensis</name>
    <dbReference type="NCBI Taxonomy" id="539262"/>
    <lineage>
        <taxon>Bacteria</taxon>
        <taxon>Bacillati</taxon>
        <taxon>Bacillota</taxon>
        <taxon>Bacilli</taxon>
        <taxon>Bacillales</taxon>
        <taxon>Paenibacillaceae</taxon>
        <taxon>Paenibacillus</taxon>
    </lineage>
</organism>
<evidence type="ECO:0000313" key="2">
    <source>
        <dbReference type="Proteomes" id="UP001185028"/>
    </source>
</evidence>
<sequence length="57" mass="6942">MNSTAVLERQNEILRRNIETMIIKNNRDGLSRQESGFYHTMVKEWHQNQHEINQMRD</sequence>
<keyword evidence="2" id="KW-1185">Reference proteome</keyword>
<evidence type="ECO:0008006" key="3">
    <source>
        <dbReference type="Google" id="ProtNLM"/>
    </source>
</evidence>
<name>A0ABU1IYG7_9BACL</name>
<protein>
    <recommendedName>
        <fullName evidence="3">Aspartyl-phosphate phosphatase Spo0E family protein</fullName>
    </recommendedName>
</protein>
<dbReference type="Proteomes" id="UP001185028">
    <property type="component" value="Unassembled WGS sequence"/>
</dbReference>